<dbReference type="InterPro" id="IPR002935">
    <property type="entry name" value="SAM_O-MeTrfase"/>
</dbReference>
<dbReference type="Pfam" id="PF01596">
    <property type="entry name" value="Methyltransf_3"/>
    <property type="match status" value="1"/>
</dbReference>
<dbReference type="CDD" id="cd02440">
    <property type="entry name" value="AdoMet_MTases"/>
    <property type="match status" value="1"/>
</dbReference>
<comment type="similarity">
    <text evidence="4">Belongs to the class I-like SAM-binding methyltransferase superfamily. Cation-dependent O-methyltransferase family.</text>
</comment>
<evidence type="ECO:0008006" key="7">
    <source>
        <dbReference type="Google" id="ProtNLM"/>
    </source>
</evidence>
<organism evidence="5 6">
    <name type="scientific">Patella caerulea</name>
    <name type="common">Rayed Mediterranean limpet</name>
    <dbReference type="NCBI Taxonomy" id="87958"/>
    <lineage>
        <taxon>Eukaryota</taxon>
        <taxon>Metazoa</taxon>
        <taxon>Spiralia</taxon>
        <taxon>Lophotrochozoa</taxon>
        <taxon>Mollusca</taxon>
        <taxon>Gastropoda</taxon>
        <taxon>Patellogastropoda</taxon>
        <taxon>Patelloidea</taxon>
        <taxon>Patellidae</taxon>
        <taxon>Patella</taxon>
    </lineage>
</organism>
<protein>
    <recommendedName>
        <fullName evidence="7">Caffeoyl-CoA O-methyltransferase</fullName>
    </recommendedName>
</protein>
<name>A0AAN8QGX3_PATCE</name>
<keyword evidence="2" id="KW-0808">Transferase</keyword>
<evidence type="ECO:0000256" key="3">
    <source>
        <dbReference type="ARBA" id="ARBA00022691"/>
    </source>
</evidence>
<dbReference type="PROSITE" id="PS51682">
    <property type="entry name" value="SAM_OMT_I"/>
    <property type="match status" value="1"/>
</dbReference>
<evidence type="ECO:0000313" key="5">
    <source>
        <dbReference type="EMBL" id="KAK6194849.1"/>
    </source>
</evidence>
<sequence length="271" mass="30616">MAQYDPAVKELEELLESPDIKDVKPEVRQKLERILDMCNKRHDYADEITTPQSDILAYIHEQTTSHPWEQAYTSGKTKWNLESGMISGLVTCQFLKFVISMMQAKQVLEIGMFTGYTALAMAEALPADGEVVTCEISEYLKDMTADFFSRSQHGKKIKTYFAPAEDTLNNLIKDGRSFDVIFIDANKPGYKGYVDIILENGLLAPRGIILADNAYLSGTSYINPRTREDNVMNDFNQHIKNNPQLQQVLLPIRDGILAIRRKSDVEGQAAE</sequence>
<dbReference type="PANTHER" id="PTHR10509">
    <property type="entry name" value="O-METHYLTRANSFERASE-RELATED"/>
    <property type="match status" value="1"/>
</dbReference>
<reference evidence="5 6" key="1">
    <citation type="submission" date="2024-01" db="EMBL/GenBank/DDBJ databases">
        <title>The genome of the rayed Mediterranean limpet Patella caerulea (Linnaeus, 1758).</title>
        <authorList>
            <person name="Anh-Thu Weber A."/>
            <person name="Halstead-Nussloch G."/>
        </authorList>
    </citation>
    <scope>NUCLEOTIDE SEQUENCE [LARGE SCALE GENOMIC DNA]</scope>
    <source>
        <strain evidence="5">AATW-2023a</strain>
        <tissue evidence="5">Whole specimen</tissue>
    </source>
</reference>
<evidence type="ECO:0000256" key="1">
    <source>
        <dbReference type="ARBA" id="ARBA00022603"/>
    </source>
</evidence>
<dbReference type="EMBL" id="JAZGQO010000001">
    <property type="protein sequence ID" value="KAK6194849.1"/>
    <property type="molecule type" value="Genomic_DNA"/>
</dbReference>
<keyword evidence="6" id="KW-1185">Reference proteome</keyword>
<dbReference type="GO" id="GO:0032259">
    <property type="term" value="P:methylation"/>
    <property type="evidence" value="ECO:0007669"/>
    <property type="project" value="UniProtKB-KW"/>
</dbReference>
<evidence type="ECO:0000256" key="4">
    <source>
        <dbReference type="ARBA" id="ARBA00023453"/>
    </source>
</evidence>
<evidence type="ECO:0000313" key="6">
    <source>
        <dbReference type="Proteomes" id="UP001347796"/>
    </source>
</evidence>
<keyword evidence="1" id="KW-0489">Methyltransferase</keyword>
<dbReference type="PANTHER" id="PTHR10509:SF14">
    <property type="entry name" value="CAFFEOYL-COA O-METHYLTRANSFERASE 3-RELATED"/>
    <property type="match status" value="1"/>
</dbReference>
<dbReference type="AlphaFoldDB" id="A0AAN8QGX3"/>
<keyword evidence="3" id="KW-0949">S-adenosyl-L-methionine</keyword>
<dbReference type="InterPro" id="IPR029063">
    <property type="entry name" value="SAM-dependent_MTases_sf"/>
</dbReference>
<accession>A0AAN8QGX3</accession>
<dbReference type="InterPro" id="IPR050362">
    <property type="entry name" value="Cation-dep_OMT"/>
</dbReference>
<dbReference type="GO" id="GO:0008171">
    <property type="term" value="F:O-methyltransferase activity"/>
    <property type="evidence" value="ECO:0007669"/>
    <property type="project" value="InterPro"/>
</dbReference>
<gene>
    <name evidence="5" type="ORF">SNE40_000389</name>
</gene>
<dbReference type="SUPFAM" id="SSF53335">
    <property type="entry name" value="S-adenosyl-L-methionine-dependent methyltransferases"/>
    <property type="match status" value="1"/>
</dbReference>
<proteinExistence type="inferred from homology"/>
<dbReference type="Proteomes" id="UP001347796">
    <property type="component" value="Unassembled WGS sequence"/>
</dbReference>
<comment type="caution">
    <text evidence="5">The sequence shown here is derived from an EMBL/GenBank/DDBJ whole genome shotgun (WGS) entry which is preliminary data.</text>
</comment>
<evidence type="ECO:0000256" key="2">
    <source>
        <dbReference type="ARBA" id="ARBA00022679"/>
    </source>
</evidence>
<dbReference type="Gene3D" id="3.40.50.150">
    <property type="entry name" value="Vaccinia Virus protein VP39"/>
    <property type="match status" value="1"/>
</dbReference>
<dbReference type="GO" id="GO:0008757">
    <property type="term" value="F:S-adenosylmethionine-dependent methyltransferase activity"/>
    <property type="evidence" value="ECO:0007669"/>
    <property type="project" value="TreeGrafter"/>
</dbReference>